<feature type="signal peptide" evidence="1">
    <location>
        <begin position="1"/>
        <end position="18"/>
    </location>
</feature>
<dbReference type="RefSeq" id="WP_069185732.1">
    <property type="nucleotide sequence ID" value="NZ_FLYE01000001.1"/>
</dbReference>
<dbReference type="Proteomes" id="UP000231658">
    <property type="component" value="Unassembled WGS sequence"/>
</dbReference>
<sequence>MRLMLLLTFMFVSSPTWADSVESAVSITEKECRKLIRINSFSSADYKAGVDMRGNKVVGADLNGGHKIKLPDEITFDFGIDLAEKYNMGTGFYGKANLGKVKVKGRNVYWNGQKLGQDENNAILDACLAQYGQK</sequence>
<name>A0A1C3RCK4_9PROT</name>
<dbReference type="OrthoDB" id="7365624at2"/>
<dbReference type="STRING" id="1867952.MTBPR1_10256"/>
<accession>A0A1C3RCK4</accession>
<proteinExistence type="predicted"/>
<evidence type="ECO:0000313" key="3">
    <source>
        <dbReference type="Proteomes" id="UP000231658"/>
    </source>
</evidence>
<dbReference type="EMBL" id="FLYE01000001">
    <property type="protein sequence ID" value="SCA55009.1"/>
    <property type="molecule type" value="Genomic_DNA"/>
</dbReference>
<gene>
    <name evidence="2" type="ORF">MTBPR1_10256</name>
</gene>
<reference evidence="2 3" key="1">
    <citation type="submission" date="2016-07" db="EMBL/GenBank/DDBJ databases">
        <authorList>
            <person name="Lefevre C.T."/>
        </authorList>
    </citation>
    <scope>NUCLEOTIDE SEQUENCE [LARGE SCALE GENOMIC DNA]</scope>
    <source>
        <strain evidence="2">PR1</strain>
    </source>
</reference>
<evidence type="ECO:0000313" key="2">
    <source>
        <dbReference type="EMBL" id="SCA55009.1"/>
    </source>
</evidence>
<keyword evidence="3" id="KW-1185">Reference proteome</keyword>
<feature type="chain" id="PRO_5008680606" evidence="1">
    <location>
        <begin position="19"/>
        <end position="134"/>
    </location>
</feature>
<protein>
    <submittedName>
        <fullName evidence="2">Uncharacterized protein</fullName>
    </submittedName>
</protein>
<evidence type="ECO:0000256" key="1">
    <source>
        <dbReference type="SAM" id="SignalP"/>
    </source>
</evidence>
<dbReference type="AlphaFoldDB" id="A0A1C3RCK4"/>
<organism evidence="2 3">
    <name type="scientific">Candidatus Terasakiella magnetica</name>
    <dbReference type="NCBI Taxonomy" id="1867952"/>
    <lineage>
        <taxon>Bacteria</taxon>
        <taxon>Pseudomonadati</taxon>
        <taxon>Pseudomonadota</taxon>
        <taxon>Alphaproteobacteria</taxon>
        <taxon>Rhodospirillales</taxon>
        <taxon>Terasakiellaceae</taxon>
        <taxon>Terasakiella</taxon>
    </lineage>
</organism>
<keyword evidence="1" id="KW-0732">Signal</keyword>